<protein>
    <recommendedName>
        <fullName evidence="3">Flavodoxin-like domain-containing protein</fullName>
    </recommendedName>
</protein>
<dbReference type="Pfam" id="PF00258">
    <property type="entry name" value="Flavodoxin_1"/>
    <property type="match status" value="1"/>
</dbReference>
<reference evidence="4 5" key="1">
    <citation type="submission" date="2018-11" db="EMBL/GenBank/DDBJ databases">
        <title>Genomic Encyclopedia of Type Strains, Phase IV (KMG-IV): sequencing the most valuable type-strain genomes for metagenomic binning, comparative biology and taxonomic classification.</title>
        <authorList>
            <person name="Goeker M."/>
        </authorList>
    </citation>
    <scope>NUCLEOTIDE SEQUENCE [LARGE SCALE GENOMIC DNA]</scope>
    <source>
        <strain evidence="4 5">DSM 100316</strain>
    </source>
</reference>
<accession>A0A3N2DJL2</accession>
<comment type="caution">
    <text evidence="4">The sequence shown here is derived from an EMBL/GenBank/DDBJ whole genome shotgun (WGS) entry which is preliminary data.</text>
</comment>
<dbReference type="AlphaFoldDB" id="A0A3N2DJL2"/>
<evidence type="ECO:0000256" key="2">
    <source>
        <dbReference type="ARBA" id="ARBA00022643"/>
    </source>
</evidence>
<dbReference type="PROSITE" id="PS50902">
    <property type="entry name" value="FLAVODOXIN_LIKE"/>
    <property type="match status" value="1"/>
</dbReference>
<dbReference type="InterPro" id="IPR008254">
    <property type="entry name" value="Flavodoxin/NO_synth"/>
</dbReference>
<dbReference type="RefSeq" id="WP_211333685.1">
    <property type="nucleotide sequence ID" value="NZ_RKHR01000005.1"/>
</dbReference>
<dbReference type="SUPFAM" id="SSF52218">
    <property type="entry name" value="Flavoproteins"/>
    <property type="match status" value="1"/>
</dbReference>
<evidence type="ECO:0000313" key="4">
    <source>
        <dbReference type="EMBL" id="ROR99976.1"/>
    </source>
</evidence>
<keyword evidence="1" id="KW-0285">Flavoprotein</keyword>
<dbReference type="EMBL" id="RKHR01000005">
    <property type="protein sequence ID" value="ROR99976.1"/>
    <property type="molecule type" value="Genomic_DNA"/>
</dbReference>
<dbReference type="GO" id="GO:0010181">
    <property type="term" value="F:FMN binding"/>
    <property type="evidence" value="ECO:0007669"/>
    <property type="project" value="InterPro"/>
</dbReference>
<evidence type="ECO:0000256" key="1">
    <source>
        <dbReference type="ARBA" id="ARBA00022630"/>
    </source>
</evidence>
<keyword evidence="5" id="KW-1185">Reference proteome</keyword>
<name>A0A3N2DJL2_9GAMM</name>
<evidence type="ECO:0000259" key="3">
    <source>
        <dbReference type="PROSITE" id="PS50902"/>
    </source>
</evidence>
<evidence type="ECO:0000313" key="5">
    <source>
        <dbReference type="Proteomes" id="UP000275394"/>
    </source>
</evidence>
<sequence>MKRLSIIYHSQSGAAESLAKAAYLGAKQEDSVEVVLIRAMEADSVQLSSSDGVLFVTPENFGGMSGGLKDYFVRTYYVLLEQQLNIPYALAVSAGNDGTGAVREVERIAQGYPLKKVAEPVIVRGLPDDAGLEACKELGQTMAVGMAFGIY</sequence>
<dbReference type="Gene3D" id="3.40.50.360">
    <property type="match status" value="1"/>
</dbReference>
<gene>
    <name evidence="4" type="ORF">EDC56_2611</name>
</gene>
<feature type="domain" description="Flavodoxin-like" evidence="3">
    <location>
        <begin position="4"/>
        <end position="151"/>
    </location>
</feature>
<organism evidence="4 5">
    <name type="scientific">Sinobacterium caligoides</name>
    <dbReference type="NCBI Taxonomy" id="933926"/>
    <lineage>
        <taxon>Bacteria</taxon>
        <taxon>Pseudomonadati</taxon>
        <taxon>Pseudomonadota</taxon>
        <taxon>Gammaproteobacteria</taxon>
        <taxon>Cellvibrionales</taxon>
        <taxon>Spongiibacteraceae</taxon>
        <taxon>Sinobacterium</taxon>
    </lineage>
</organism>
<proteinExistence type="predicted"/>
<dbReference type="Proteomes" id="UP000275394">
    <property type="component" value="Unassembled WGS sequence"/>
</dbReference>
<keyword evidence="2" id="KW-0288">FMN</keyword>
<dbReference type="InterPro" id="IPR029039">
    <property type="entry name" value="Flavoprotein-like_sf"/>
</dbReference>